<dbReference type="GO" id="GO:0015031">
    <property type="term" value="P:protein transport"/>
    <property type="evidence" value="ECO:0007669"/>
    <property type="project" value="TreeGrafter"/>
</dbReference>
<dbReference type="InterPro" id="IPR011022">
    <property type="entry name" value="Arrestin_C-like"/>
</dbReference>
<comment type="similarity">
    <text evidence="1">Belongs to the arrestin family.</text>
</comment>
<accession>A0A1J1IE96</accession>
<feature type="domain" description="Arrestin C-terminal-like" evidence="4">
    <location>
        <begin position="180"/>
        <end position="299"/>
    </location>
</feature>
<dbReference type="EMBL" id="CVRI01000048">
    <property type="protein sequence ID" value="CRK98599.1"/>
    <property type="molecule type" value="Genomic_DNA"/>
</dbReference>
<evidence type="ECO:0000256" key="3">
    <source>
        <dbReference type="SAM" id="MobiDB-lite"/>
    </source>
</evidence>
<evidence type="ECO:0000256" key="2">
    <source>
        <dbReference type="ARBA" id="ARBA00022606"/>
    </source>
</evidence>
<evidence type="ECO:0000313" key="5">
    <source>
        <dbReference type="EMBL" id="CRK98599.1"/>
    </source>
</evidence>
<evidence type="ECO:0000259" key="4">
    <source>
        <dbReference type="SMART" id="SM01017"/>
    </source>
</evidence>
<dbReference type="AlphaFoldDB" id="A0A1J1IE96"/>
<evidence type="ECO:0000313" key="6">
    <source>
        <dbReference type="Proteomes" id="UP000183832"/>
    </source>
</evidence>
<dbReference type="SUPFAM" id="SSF81296">
    <property type="entry name" value="E set domains"/>
    <property type="match status" value="2"/>
</dbReference>
<dbReference type="Pfam" id="PF00339">
    <property type="entry name" value="Arrestin_N"/>
    <property type="match status" value="1"/>
</dbReference>
<sequence>MVHCTINLENNTYAVYRAGDTLQGTIELFLEQPKKFRGFYFVLNGRAKCHWTETRRHTSGSGKNRRTRSRTVHFEGKNVYLNAKTYLFGAPGAEATEIESGTHRFNFTCQLPPMIPGSFEGSYGNIRYHIEAVLDVPWGFDKEYKVQFTVVQLEDLNNDPGLSIAVQNEESKTFCCLFCESDPLFMTVTIPYSGFTPGQIIPVTVKYNNKSNVEIDYTRISLVKVVKFNSERHIIKLKLKLIEFPICHNLEIPSAAVCSNSKFCNVVQVMYMVEVEAGVLGCHSGLTHKIPITIGSIPLRMSLGNGENVPSTSASGPFPSAPIVDQSEQKPPSAPEFDLPPSFEEALKIAPNVQPSLSSHGETSNVGWSVSQNIPSAPEKQ</sequence>
<dbReference type="InterPro" id="IPR011021">
    <property type="entry name" value="Arrestin-like_N"/>
</dbReference>
<dbReference type="Gene3D" id="2.60.40.640">
    <property type="match status" value="2"/>
</dbReference>
<dbReference type="OrthoDB" id="7789592at2759"/>
<name>A0A1J1IE96_9DIPT</name>
<dbReference type="InterPro" id="IPR050357">
    <property type="entry name" value="Arrestin_domain-protein"/>
</dbReference>
<reference evidence="5 6" key="1">
    <citation type="submission" date="2015-04" db="EMBL/GenBank/DDBJ databases">
        <authorList>
            <person name="Syromyatnikov M.Y."/>
            <person name="Popov V.N."/>
        </authorList>
    </citation>
    <scope>NUCLEOTIDE SEQUENCE [LARGE SCALE GENOMIC DNA]</scope>
</reference>
<feature type="compositionally biased region" description="Polar residues" evidence="3">
    <location>
        <begin position="353"/>
        <end position="375"/>
    </location>
</feature>
<proteinExistence type="inferred from homology"/>
<evidence type="ECO:0000256" key="1">
    <source>
        <dbReference type="ARBA" id="ARBA00005298"/>
    </source>
</evidence>
<dbReference type="PANTHER" id="PTHR11188">
    <property type="entry name" value="ARRESTIN DOMAIN CONTAINING PROTEIN"/>
    <property type="match status" value="1"/>
</dbReference>
<dbReference type="PANTHER" id="PTHR11188:SF176">
    <property type="entry name" value="ARRESTIN DOMAIN-CONTAINING PROTEIN 1"/>
    <property type="match status" value="1"/>
</dbReference>
<dbReference type="InterPro" id="IPR014752">
    <property type="entry name" value="Arrestin-like_C"/>
</dbReference>
<feature type="region of interest" description="Disordered" evidence="3">
    <location>
        <begin position="308"/>
        <end position="381"/>
    </location>
</feature>
<dbReference type="Proteomes" id="UP000183832">
    <property type="component" value="Unassembled WGS sequence"/>
</dbReference>
<dbReference type="STRING" id="568069.A0A1J1IE96"/>
<dbReference type="GO" id="GO:0005737">
    <property type="term" value="C:cytoplasm"/>
    <property type="evidence" value="ECO:0007669"/>
    <property type="project" value="TreeGrafter"/>
</dbReference>
<dbReference type="SMART" id="SM01017">
    <property type="entry name" value="Arrestin_C"/>
    <property type="match status" value="1"/>
</dbReference>
<keyword evidence="6" id="KW-1185">Reference proteome</keyword>
<dbReference type="InterPro" id="IPR014756">
    <property type="entry name" value="Ig_E-set"/>
</dbReference>
<protein>
    <submittedName>
        <fullName evidence="5">CLUMA_CG012199, isoform A</fullName>
    </submittedName>
</protein>
<keyword evidence="2" id="KW-0716">Sensory transduction</keyword>
<organism evidence="5 6">
    <name type="scientific">Clunio marinus</name>
    <dbReference type="NCBI Taxonomy" id="568069"/>
    <lineage>
        <taxon>Eukaryota</taxon>
        <taxon>Metazoa</taxon>
        <taxon>Ecdysozoa</taxon>
        <taxon>Arthropoda</taxon>
        <taxon>Hexapoda</taxon>
        <taxon>Insecta</taxon>
        <taxon>Pterygota</taxon>
        <taxon>Neoptera</taxon>
        <taxon>Endopterygota</taxon>
        <taxon>Diptera</taxon>
        <taxon>Nematocera</taxon>
        <taxon>Chironomoidea</taxon>
        <taxon>Chironomidae</taxon>
        <taxon>Clunio</taxon>
    </lineage>
</organism>
<gene>
    <name evidence="5" type="ORF">CLUMA_CG012199</name>
</gene>
<dbReference type="Pfam" id="PF02752">
    <property type="entry name" value="Arrestin_C"/>
    <property type="match status" value="1"/>
</dbReference>